<organism evidence="1 2">
    <name type="scientific">Terrisporobacter muris</name>
    <dbReference type="NCBI Taxonomy" id="2963284"/>
    <lineage>
        <taxon>Bacteria</taxon>
        <taxon>Bacillati</taxon>
        <taxon>Bacillota</taxon>
        <taxon>Clostridia</taxon>
        <taxon>Peptostreptococcales</taxon>
        <taxon>Peptostreptococcaceae</taxon>
        <taxon>Terrisporobacter</taxon>
    </lineage>
</organism>
<accession>A0A9X2MAV6</accession>
<name>A0A9X2MAV6_9FIRM</name>
<dbReference type="Proteomes" id="UP001140817">
    <property type="component" value="Unassembled WGS sequence"/>
</dbReference>
<dbReference type="RefSeq" id="WP_257560445.1">
    <property type="nucleotide sequence ID" value="NZ_JANKBY010000118.1"/>
</dbReference>
<proteinExistence type="predicted"/>
<evidence type="ECO:0000313" key="2">
    <source>
        <dbReference type="Proteomes" id="UP001140817"/>
    </source>
</evidence>
<dbReference type="AlphaFoldDB" id="A0A9X2MAV6"/>
<gene>
    <name evidence="1" type="ORF">NSA58_10520</name>
</gene>
<protein>
    <submittedName>
        <fullName evidence="1">Uncharacterized protein</fullName>
    </submittedName>
</protein>
<sequence length="90" mass="10609">MRMTIRKSIALIKRHENVKVIVNARTKISEDYKRTVYDLKDILINDSDNVEIKLNDRIIEISVKELKFDTGLIATVFYKENCVIVFTYEN</sequence>
<reference evidence="1" key="1">
    <citation type="submission" date="2022-07" db="EMBL/GenBank/DDBJ databases">
        <title>Enhanced cultured diversity of the mouse gut microbiota enables custom-made synthetic communities.</title>
        <authorList>
            <person name="Afrizal A."/>
        </authorList>
    </citation>
    <scope>NUCLEOTIDE SEQUENCE</scope>
    <source>
        <strain evidence="1">DSM 29186</strain>
    </source>
</reference>
<keyword evidence="2" id="KW-1185">Reference proteome</keyword>
<evidence type="ECO:0000313" key="1">
    <source>
        <dbReference type="EMBL" id="MCR1823220.1"/>
    </source>
</evidence>
<dbReference type="EMBL" id="JANKBY010000118">
    <property type="protein sequence ID" value="MCR1823220.1"/>
    <property type="molecule type" value="Genomic_DNA"/>
</dbReference>
<comment type="caution">
    <text evidence="1">The sequence shown here is derived from an EMBL/GenBank/DDBJ whole genome shotgun (WGS) entry which is preliminary data.</text>
</comment>